<keyword evidence="4" id="KW-1185">Reference proteome</keyword>
<accession>A0ABR4L910</accession>
<keyword evidence="1" id="KW-0175">Coiled coil</keyword>
<comment type="caution">
    <text evidence="3">The sequence shown here is derived from an EMBL/GenBank/DDBJ whole genome shotgun (WGS) entry which is preliminary data.</text>
</comment>
<sequence>MNGHQTASEAKSSTRQTRRQRRRQARLELEATDGSSDEALYLGKGQRVPRESIHRVTKLIQFLDSYDSDVDQIEGALGELIAKDEKISNLSKTVQDLQFSNNEQSRKLREETVRLAEQQTRLEEQERSLKSAQQAVEQEKQQARKDKQRFLEEQKAQYEKAVEVERKRLAEHWENRVAEIEKGANSKLQQANKLSQKLEGDIQRLTDENGKNEKTLELYMEHSRQLGAQINDLKSRYSLESIPIARYEADFDKIHNTVKTIVRSYFRELPPENLDVDISQSLRRLDNIFQYIPITTSEVSKFLRVCGAQSVIMKAICRCIWQEFSATTMSISPEVKDVLLLISNTIGQKDRNKEALWRSLTHDGLTPISQKLDRTSECERVLQAFKPILDVLAQLIPHPRQRPFAQELKALLTDCISLWDNAKRDCCIIKFDTEPPNLCGPGWSSESCSEIDSFEGSTKQGRDVSLLAWCLFPRITFKPVSANQATIAGSAIFVDSPALLAGLNELRCQEEEIAQARRNFVRRPSISKSKKTS</sequence>
<protein>
    <submittedName>
        <fullName evidence="3">Uncharacterized protein</fullName>
    </submittedName>
</protein>
<reference evidence="3 4" key="1">
    <citation type="submission" date="2024-07" db="EMBL/GenBank/DDBJ databases">
        <title>Section-level genome sequencing and comparative genomics of Aspergillus sections Usti and Cavernicolus.</title>
        <authorList>
            <consortium name="Lawrence Berkeley National Laboratory"/>
            <person name="Nybo J.L."/>
            <person name="Vesth T.C."/>
            <person name="Theobald S."/>
            <person name="Frisvad J.C."/>
            <person name="Larsen T.O."/>
            <person name="Kjaerboelling I."/>
            <person name="Rothschild-Mancinelli K."/>
            <person name="Lyhne E.K."/>
            <person name="Kogle M.E."/>
            <person name="Barry K."/>
            <person name="Clum A."/>
            <person name="Na H."/>
            <person name="Ledsgaard L."/>
            <person name="Lin J."/>
            <person name="Lipzen A."/>
            <person name="Kuo A."/>
            <person name="Riley R."/>
            <person name="Mondo S."/>
            <person name="Labutti K."/>
            <person name="Haridas S."/>
            <person name="Pangalinan J."/>
            <person name="Salamov A.A."/>
            <person name="Simmons B.A."/>
            <person name="Magnuson J.K."/>
            <person name="Chen J."/>
            <person name="Drula E."/>
            <person name="Henrissat B."/>
            <person name="Wiebenga A."/>
            <person name="Lubbers R.J."/>
            <person name="Gomes A.C."/>
            <person name="Macurrencykelacurrency M.R."/>
            <person name="Stajich J."/>
            <person name="Grigoriev I.V."/>
            <person name="Mortensen U.H."/>
            <person name="De Vries R.P."/>
            <person name="Baker S.E."/>
            <person name="Andersen M.R."/>
        </authorList>
    </citation>
    <scope>NUCLEOTIDE SEQUENCE [LARGE SCALE GENOMIC DNA]</scope>
    <source>
        <strain evidence="3 4">CBS 449.75</strain>
    </source>
</reference>
<dbReference type="RefSeq" id="XP_070880910.1">
    <property type="nucleotide sequence ID" value="XM_071033998.1"/>
</dbReference>
<feature type="compositionally biased region" description="Polar residues" evidence="2">
    <location>
        <begin position="1"/>
        <end position="13"/>
    </location>
</feature>
<organism evidence="3 4">
    <name type="scientific">Aspergillus lucknowensis</name>
    <dbReference type="NCBI Taxonomy" id="176173"/>
    <lineage>
        <taxon>Eukaryota</taxon>
        <taxon>Fungi</taxon>
        <taxon>Dikarya</taxon>
        <taxon>Ascomycota</taxon>
        <taxon>Pezizomycotina</taxon>
        <taxon>Eurotiomycetes</taxon>
        <taxon>Eurotiomycetidae</taxon>
        <taxon>Eurotiales</taxon>
        <taxon>Aspergillaceae</taxon>
        <taxon>Aspergillus</taxon>
        <taxon>Aspergillus subgen. Nidulantes</taxon>
    </lineage>
</organism>
<feature type="region of interest" description="Disordered" evidence="2">
    <location>
        <begin position="1"/>
        <end position="33"/>
    </location>
</feature>
<evidence type="ECO:0000313" key="4">
    <source>
        <dbReference type="Proteomes" id="UP001610432"/>
    </source>
</evidence>
<feature type="coiled-coil region" evidence="1">
    <location>
        <begin position="101"/>
        <end position="208"/>
    </location>
</feature>
<name>A0ABR4L910_9EURO</name>
<evidence type="ECO:0000256" key="2">
    <source>
        <dbReference type="SAM" id="MobiDB-lite"/>
    </source>
</evidence>
<dbReference type="Proteomes" id="UP001610432">
    <property type="component" value="Unassembled WGS sequence"/>
</dbReference>
<evidence type="ECO:0000256" key="1">
    <source>
        <dbReference type="SAM" id="Coils"/>
    </source>
</evidence>
<proteinExistence type="predicted"/>
<dbReference type="GeneID" id="98149070"/>
<gene>
    <name evidence="3" type="ORF">BJX67DRAFT_386107</name>
</gene>
<evidence type="ECO:0000313" key="3">
    <source>
        <dbReference type="EMBL" id="KAL2861016.1"/>
    </source>
</evidence>
<dbReference type="EMBL" id="JBFXLQ010000077">
    <property type="protein sequence ID" value="KAL2861016.1"/>
    <property type="molecule type" value="Genomic_DNA"/>
</dbReference>